<keyword evidence="4" id="KW-1185">Reference proteome</keyword>
<reference evidence="3 4" key="1">
    <citation type="submission" date="2016-05" db="EMBL/GenBank/DDBJ databases">
        <title>Draft genome sequence of a porcine commensal Rothia nasimurium.</title>
        <authorList>
            <person name="Gaiser R.A."/>
            <person name="Van Baarlen P."/>
            <person name="Wells J.M."/>
        </authorList>
    </citation>
    <scope>NUCLEOTIDE SEQUENCE [LARGE SCALE GENOMIC DNA]</scope>
    <source>
        <strain evidence="3 4">PT-32</strain>
    </source>
</reference>
<evidence type="ECO:0000259" key="2">
    <source>
        <dbReference type="Pfam" id="PF08327"/>
    </source>
</evidence>
<protein>
    <recommendedName>
        <fullName evidence="2">Activator of Hsp90 ATPase homologue 1/2-like C-terminal domain-containing protein</fullName>
    </recommendedName>
</protein>
<evidence type="ECO:0000256" key="1">
    <source>
        <dbReference type="ARBA" id="ARBA00006817"/>
    </source>
</evidence>
<dbReference type="CDD" id="cd07814">
    <property type="entry name" value="SRPBCC_CalC_Aha1-like"/>
    <property type="match status" value="1"/>
</dbReference>
<dbReference type="EMBL" id="LXWF01000009">
    <property type="protein sequence ID" value="ORC22574.1"/>
    <property type="molecule type" value="Genomic_DNA"/>
</dbReference>
<dbReference type="AlphaFoldDB" id="A0A1Y1RRC6"/>
<feature type="domain" description="Activator of Hsp90 ATPase homologue 1/2-like C-terminal" evidence="2">
    <location>
        <begin position="23"/>
        <end position="165"/>
    </location>
</feature>
<organism evidence="3 4">
    <name type="scientific">Rothia nasimurium</name>
    <dbReference type="NCBI Taxonomy" id="85336"/>
    <lineage>
        <taxon>Bacteria</taxon>
        <taxon>Bacillati</taxon>
        <taxon>Actinomycetota</taxon>
        <taxon>Actinomycetes</taxon>
        <taxon>Micrococcales</taxon>
        <taxon>Micrococcaceae</taxon>
        <taxon>Rothia</taxon>
    </lineage>
</organism>
<dbReference type="OrthoDB" id="3365660at2"/>
<dbReference type="Proteomes" id="UP000192359">
    <property type="component" value="Unassembled WGS sequence"/>
</dbReference>
<sequence>MNDFKIEDLKPEETLTYRHEFAATPQQVFEAFTNPTLFIKWFGPADWKIIPNTLTLEPVIGGRKQFVMRHKDQTKFQAPMYMRFVTLAEPHTIEYREALPTPSGQPSDTLIGLRLEFEAGTAMTEDGVGEGTILKLTQGPLPAGVHEQTLASWQGSFGKLAELLKQN</sequence>
<dbReference type="InterPro" id="IPR013538">
    <property type="entry name" value="ASHA1/2-like_C"/>
</dbReference>
<dbReference type="RefSeq" id="WP_083090951.1">
    <property type="nucleotide sequence ID" value="NZ_LXWF01000009.1"/>
</dbReference>
<name>A0A1Y1RRC6_9MICC</name>
<dbReference type="Gene3D" id="3.30.530.20">
    <property type="match status" value="1"/>
</dbReference>
<dbReference type="InterPro" id="IPR023393">
    <property type="entry name" value="START-like_dom_sf"/>
</dbReference>
<gene>
    <name evidence="3" type="ORF">A7979_10760</name>
</gene>
<evidence type="ECO:0000313" key="3">
    <source>
        <dbReference type="EMBL" id="ORC22574.1"/>
    </source>
</evidence>
<evidence type="ECO:0000313" key="4">
    <source>
        <dbReference type="Proteomes" id="UP000192359"/>
    </source>
</evidence>
<comment type="caution">
    <text evidence="3">The sequence shown here is derived from an EMBL/GenBank/DDBJ whole genome shotgun (WGS) entry which is preliminary data.</text>
</comment>
<dbReference type="Pfam" id="PF08327">
    <property type="entry name" value="AHSA1"/>
    <property type="match status" value="1"/>
</dbReference>
<comment type="similarity">
    <text evidence="1">Belongs to the AHA1 family.</text>
</comment>
<dbReference type="SUPFAM" id="SSF55961">
    <property type="entry name" value="Bet v1-like"/>
    <property type="match status" value="1"/>
</dbReference>
<proteinExistence type="inferred from homology"/>
<accession>A0A1Y1RRC6</accession>